<reference evidence="1" key="1">
    <citation type="submission" date="2023-03" db="EMBL/GenBank/DDBJ databases">
        <title>Massive genome expansion in bonnet fungi (Mycena s.s.) driven by repeated elements and novel gene families across ecological guilds.</title>
        <authorList>
            <consortium name="Lawrence Berkeley National Laboratory"/>
            <person name="Harder C.B."/>
            <person name="Miyauchi S."/>
            <person name="Viragh M."/>
            <person name="Kuo A."/>
            <person name="Thoen E."/>
            <person name="Andreopoulos B."/>
            <person name="Lu D."/>
            <person name="Skrede I."/>
            <person name="Drula E."/>
            <person name="Henrissat B."/>
            <person name="Morin E."/>
            <person name="Kohler A."/>
            <person name="Barry K."/>
            <person name="LaButti K."/>
            <person name="Morin E."/>
            <person name="Salamov A."/>
            <person name="Lipzen A."/>
            <person name="Mereny Z."/>
            <person name="Hegedus B."/>
            <person name="Baldrian P."/>
            <person name="Stursova M."/>
            <person name="Weitz H."/>
            <person name="Taylor A."/>
            <person name="Grigoriev I.V."/>
            <person name="Nagy L.G."/>
            <person name="Martin F."/>
            <person name="Kauserud H."/>
        </authorList>
    </citation>
    <scope>NUCLEOTIDE SEQUENCE</scope>
    <source>
        <strain evidence="1">9284</strain>
    </source>
</reference>
<dbReference type="Proteomes" id="UP001221142">
    <property type="component" value="Unassembled WGS sequence"/>
</dbReference>
<name>A0AAD7FDL5_9AGAR</name>
<dbReference type="AlphaFoldDB" id="A0AAD7FDL5"/>
<evidence type="ECO:0000313" key="1">
    <source>
        <dbReference type="EMBL" id="KAJ7617805.1"/>
    </source>
</evidence>
<organism evidence="1 2">
    <name type="scientific">Roridomyces roridus</name>
    <dbReference type="NCBI Taxonomy" id="1738132"/>
    <lineage>
        <taxon>Eukaryota</taxon>
        <taxon>Fungi</taxon>
        <taxon>Dikarya</taxon>
        <taxon>Basidiomycota</taxon>
        <taxon>Agaricomycotina</taxon>
        <taxon>Agaricomycetes</taxon>
        <taxon>Agaricomycetidae</taxon>
        <taxon>Agaricales</taxon>
        <taxon>Marasmiineae</taxon>
        <taxon>Mycenaceae</taxon>
        <taxon>Roridomyces</taxon>
    </lineage>
</organism>
<accession>A0AAD7FDL5</accession>
<dbReference type="EMBL" id="JARKIF010000020">
    <property type="protein sequence ID" value="KAJ7617805.1"/>
    <property type="molecule type" value="Genomic_DNA"/>
</dbReference>
<keyword evidence="2" id="KW-1185">Reference proteome</keyword>
<protein>
    <submittedName>
        <fullName evidence="1">Uncharacterized protein</fullName>
    </submittedName>
</protein>
<comment type="caution">
    <text evidence="1">The sequence shown here is derived from an EMBL/GenBank/DDBJ whole genome shotgun (WGS) entry which is preliminary data.</text>
</comment>
<sequence>MSEVAHLTLPSAPPSSLPPLLRLPGLRPLLLVILMVLRVHGPQSCMPRLHYWLRHLSNAGHAFMFCPSHSITALNLSQRHVSVPSTLATASESHHPSDVVHRPHSFPPRPCQHTLRVFSAVSAEKLGNVPPSVLVVL</sequence>
<gene>
    <name evidence="1" type="ORF">FB45DRAFT_1063407</name>
</gene>
<proteinExistence type="predicted"/>
<evidence type="ECO:0000313" key="2">
    <source>
        <dbReference type="Proteomes" id="UP001221142"/>
    </source>
</evidence>